<dbReference type="InterPro" id="IPR008928">
    <property type="entry name" value="6-hairpin_glycosidase_sf"/>
</dbReference>
<dbReference type="RefSeq" id="WP_310050092.1">
    <property type="nucleotide sequence ID" value="NZ_JAVDVQ010000001.1"/>
</dbReference>
<name>A0ABU1U7H7_9MICC</name>
<dbReference type="InterPro" id="IPR012341">
    <property type="entry name" value="6hp_glycosidase-like_sf"/>
</dbReference>
<dbReference type="SUPFAM" id="SSF48208">
    <property type="entry name" value="Six-hairpin glycosidases"/>
    <property type="match status" value="1"/>
</dbReference>
<dbReference type="Pfam" id="PF19291">
    <property type="entry name" value="TREH_N"/>
    <property type="match status" value="1"/>
</dbReference>
<dbReference type="EMBL" id="JAVDVQ010000001">
    <property type="protein sequence ID" value="MDR7081131.1"/>
    <property type="molecule type" value="Genomic_DNA"/>
</dbReference>
<keyword evidence="4" id="KW-1185">Reference proteome</keyword>
<proteinExistence type="predicted"/>
<dbReference type="PANTHER" id="PTHR31616">
    <property type="entry name" value="TREHALASE"/>
    <property type="match status" value="1"/>
</dbReference>
<sequence>MSSEPIGSYALLSDCSSAVLVSSSGSVDWLCFPRFDSPSVFGRLLGPAAGFWSIRPVGAHTSTRRYFGPTMVLETTHTTADGSVTVTDALVLGDGRRGHDLGADSPGTLLRQVSGTAGTVELDIIFCPRPDYGLTRPQLRKFDGGLLATAGSQLLALSSPVAFELEEGTARARLTLHAGDISGFALHHQPAPSGGGSDWSQADITRRLADTVQGWTSWAEMHQHYQGPWQELVAGSGRILQALTYYPTGAFVAAPTTSLPEVAGGTRNWDYRYTWIRDASMTLQALWVAACPDEAGKFFQFLATAAARQLAGGEELQIMFGVGGERELPERELVHLPGWRASSPVRVGNGAWNQRQLDVYGELLDAAATLPKYLAGLSPDTRLFLADAADAAAARWRSADHGIWEVRGEPRHYLHSKLMCWVAVDRAIGLAGILRTPERVPHWAEAREQIAASIRTEGWSPAANAYTQAYGSDDLDASALMLAIVGFLPPEDPGMRATIAAIEQRLTDPRGLVYRYRARDGFAGEEGTFLLCTFWLAQALALAGETQRARDVFERAAGFATDLGLLAEEIATDSSELLGNFPQAFSHIGLVNAAWAIRLAEEPGNGIGRRSARPEPGGTPPSS</sequence>
<dbReference type="Pfam" id="PF00723">
    <property type="entry name" value="Glyco_hydro_15"/>
    <property type="match status" value="1"/>
</dbReference>
<feature type="domain" description="GH15-like" evidence="1">
    <location>
        <begin position="232"/>
        <end position="595"/>
    </location>
</feature>
<comment type="caution">
    <text evidence="3">The sequence shown here is derived from an EMBL/GenBank/DDBJ whole genome shotgun (WGS) entry which is preliminary data.</text>
</comment>
<dbReference type="InterPro" id="IPR045582">
    <property type="entry name" value="Trehalase-like_N"/>
</dbReference>
<dbReference type="Gene3D" id="1.50.10.10">
    <property type="match status" value="1"/>
</dbReference>
<protein>
    <submittedName>
        <fullName evidence="3">GH15 family glucan-1,4-alpha-glucosidase</fullName>
    </submittedName>
</protein>
<evidence type="ECO:0000259" key="1">
    <source>
        <dbReference type="Pfam" id="PF00723"/>
    </source>
</evidence>
<dbReference type="PANTHER" id="PTHR31616:SF10">
    <property type="entry name" value="TREHALASE"/>
    <property type="match status" value="1"/>
</dbReference>
<dbReference type="Proteomes" id="UP001252243">
    <property type="component" value="Unassembled WGS sequence"/>
</dbReference>
<reference evidence="3 4" key="1">
    <citation type="submission" date="2023-07" db="EMBL/GenBank/DDBJ databases">
        <title>Sorghum-associated microbial communities from plants grown in Nebraska, USA.</title>
        <authorList>
            <person name="Schachtman D."/>
        </authorList>
    </citation>
    <scope>NUCLEOTIDE SEQUENCE [LARGE SCALE GENOMIC DNA]</scope>
    <source>
        <strain evidence="3 4">BE167</strain>
    </source>
</reference>
<evidence type="ECO:0000313" key="3">
    <source>
        <dbReference type="EMBL" id="MDR7081131.1"/>
    </source>
</evidence>
<organism evidence="3 4">
    <name type="scientific">Arthrobacter ginsengisoli</name>
    <dbReference type="NCBI Taxonomy" id="1356565"/>
    <lineage>
        <taxon>Bacteria</taxon>
        <taxon>Bacillati</taxon>
        <taxon>Actinomycetota</taxon>
        <taxon>Actinomycetes</taxon>
        <taxon>Micrococcales</taxon>
        <taxon>Micrococcaceae</taxon>
        <taxon>Arthrobacter</taxon>
    </lineage>
</organism>
<gene>
    <name evidence="3" type="ORF">J2X01_000400</name>
</gene>
<dbReference type="InterPro" id="IPR011613">
    <property type="entry name" value="GH15-like"/>
</dbReference>
<feature type="domain" description="Trehalase-like N-terminal" evidence="2">
    <location>
        <begin position="3"/>
        <end position="168"/>
    </location>
</feature>
<evidence type="ECO:0000259" key="2">
    <source>
        <dbReference type="Pfam" id="PF19291"/>
    </source>
</evidence>
<evidence type="ECO:0000313" key="4">
    <source>
        <dbReference type="Proteomes" id="UP001252243"/>
    </source>
</evidence>
<accession>A0ABU1U7H7</accession>